<evidence type="ECO:0000256" key="3">
    <source>
        <dbReference type="ARBA" id="ARBA00012670"/>
    </source>
</evidence>
<dbReference type="GO" id="GO:0000272">
    <property type="term" value="P:polysaccharide catabolic process"/>
    <property type="evidence" value="ECO:0007669"/>
    <property type="project" value="TreeGrafter"/>
</dbReference>
<dbReference type="InterPro" id="IPR017853">
    <property type="entry name" value="GH"/>
</dbReference>
<keyword evidence="5" id="KW-0119">Carbohydrate metabolism</keyword>
<dbReference type="Gene3D" id="3.20.20.80">
    <property type="entry name" value="Glycosidases"/>
    <property type="match status" value="1"/>
</dbReference>
<dbReference type="SMART" id="SM00813">
    <property type="entry name" value="Alpha-L-AF_C"/>
    <property type="match status" value="1"/>
</dbReference>
<evidence type="ECO:0000256" key="4">
    <source>
        <dbReference type="ARBA" id="ARBA00022801"/>
    </source>
</evidence>
<comment type="catalytic activity">
    <reaction evidence="1">
        <text>Hydrolysis of terminal non-reducing alpha-L-arabinofuranoside residues in alpha-L-arabinosides.</text>
        <dbReference type="EC" id="3.2.1.55"/>
    </reaction>
</comment>
<proteinExistence type="inferred from homology"/>
<comment type="caution">
    <text evidence="8">The sequence shown here is derived from an EMBL/GenBank/DDBJ whole genome shotgun (WGS) entry which is preliminary data.</text>
</comment>
<keyword evidence="6" id="KW-0326">Glycosidase</keyword>
<feature type="domain" description="Alpha-L-arabinofuranosidase C-terminal" evidence="7">
    <location>
        <begin position="291"/>
        <end position="482"/>
    </location>
</feature>
<dbReference type="GO" id="GO:0046373">
    <property type="term" value="P:L-arabinose metabolic process"/>
    <property type="evidence" value="ECO:0007669"/>
    <property type="project" value="InterPro"/>
</dbReference>
<evidence type="ECO:0000313" key="8">
    <source>
        <dbReference type="EMBL" id="KKO11142.1"/>
    </source>
</evidence>
<reference evidence="8" key="1">
    <citation type="journal article" date="2015" name="Nature">
        <title>Complex archaea that bridge the gap between prokaryotes and eukaryotes.</title>
        <authorList>
            <person name="Spang A."/>
            <person name="Saw J.H."/>
            <person name="Jorgensen S.L."/>
            <person name="Zaremba-Niedzwiedzka K."/>
            <person name="Martijn J."/>
            <person name="Lind A.E."/>
            <person name="van Eijk R."/>
            <person name="Schleper C."/>
            <person name="Guy L."/>
            <person name="Ettema T.J."/>
        </authorList>
    </citation>
    <scope>NUCLEOTIDE SEQUENCE</scope>
</reference>
<dbReference type="InterPro" id="IPR013780">
    <property type="entry name" value="Glyco_hydro_b"/>
</dbReference>
<dbReference type="InterPro" id="IPR055235">
    <property type="entry name" value="ASD1_cat"/>
</dbReference>
<gene>
    <name evidence="8" type="ORF">LCGC14_0016180</name>
</gene>
<dbReference type="PANTHER" id="PTHR43576:SF2">
    <property type="entry name" value="INTRACELLULAR EXO-ALPHA-L-ARABINOFURANOSIDASE 2"/>
    <property type="match status" value="1"/>
</dbReference>
<dbReference type="InterPro" id="IPR010720">
    <property type="entry name" value="Alpha-L-AF_C"/>
</dbReference>
<dbReference type="SUPFAM" id="SSF51011">
    <property type="entry name" value="Glycosyl hydrolase domain"/>
    <property type="match status" value="1"/>
</dbReference>
<dbReference type="SUPFAM" id="SSF51445">
    <property type="entry name" value="(Trans)glycosidases"/>
    <property type="match status" value="1"/>
</dbReference>
<evidence type="ECO:0000256" key="2">
    <source>
        <dbReference type="ARBA" id="ARBA00007186"/>
    </source>
</evidence>
<evidence type="ECO:0000256" key="6">
    <source>
        <dbReference type="ARBA" id="ARBA00023295"/>
    </source>
</evidence>
<sequence length="490" mass="54585">MNRVSVNADAGKATISKHIYGQFAESPGSVIYGGLWVGPDSSVPNTRGFRNDVLEALRAIKLPNVRWPGGAYAENHHWRDGIGPRDQRPAGEYKLQGGYREFDVGTHEFMDFCELVGCEPYLCCNSISGSAAEAVDWVRYLTADDNSELANLRRANGREKPWDVRMWAIGNEGWAYSDMPEPYAKRCLEYADVMAEACGGNIMRVACGPGGMRYDWTDVVLRECGHCIEGVALHHYTLAGFWNDKGDVIDFDEARYGVSMRNTICIEDLIDKHSAIMDTYDPDKRIALVMDEWGTWYDSCTLPDGTDYPPGQGTMRDAIIAATMLNMFNNHCERVRVCNLAMIIGGLHPIMIIDNDRMFFTPSYHVFEMFTPHMEATMLPTVTTADRYDPAGYTFPGVNASASRDADGKIHLTLTNIDIAKDREVLVDFRGTAVKGAAGRVLRGEKINSFNTVDQPETVKPVPFDDVKVEDGWLKVQLPAMSVVGLEVQE</sequence>
<dbReference type="EC" id="3.2.1.55" evidence="3"/>
<dbReference type="PANTHER" id="PTHR43576">
    <property type="entry name" value="ALPHA-L-ARABINOFURANOSIDASE C-RELATED"/>
    <property type="match status" value="1"/>
</dbReference>
<dbReference type="Pfam" id="PF06964">
    <property type="entry name" value="Alpha-L-AF_C"/>
    <property type="match status" value="1"/>
</dbReference>
<evidence type="ECO:0000256" key="5">
    <source>
        <dbReference type="ARBA" id="ARBA00023277"/>
    </source>
</evidence>
<name>A0A0F9YG19_9ZZZZ</name>
<evidence type="ECO:0000259" key="7">
    <source>
        <dbReference type="SMART" id="SM00813"/>
    </source>
</evidence>
<accession>A0A0F9YG19</accession>
<dbReference type="Pfam" id="PF22848">
    <property type="entry name" value="ASD1_dom"/>
    <property type="match status" value="1"/>
</dbReference>
<comment type="similarity">
    <text evidence="2">Belongs to the glycosyl hydrolase 51 family.</text>
</comment>
<dbReference type="AlphaFoldDB" id="A0A0F9YG19"/>
<dbReference type="EMBL" id="LAZR01000003">
    <property type="protein sequence ID" value="KKO11142.1"/>
    <property type="molecule type" value="Genomic_DNA"/>
</dbReference>
<keyword evidence="4" id="KW-0378">Hydrolase</keyword>
<organism evidence="8">
    <name type="scientific">marine sediment metagenome</name>
    <dbReference type="NCBI Taxonomy" id="412755"/>
    <lineage>
        <taxon>unclassified sequences</taxon>
        <taxon>metagenomes</taxon>
        <taxon>ecological metagenomes</taxon>
    </lineage>
</organism>
<protein>
    <recommendedName>
        <fullName evidence="3">non-reducing end alpha-L-arabinofuranosidase</fullName>
        <ecNumber evidence="3">3.2.1.55</ecNumber>
    </recommendedName>
</protein>
<dbReference type="Gene3D" id="2.60.40.1180">
    <property type="entry name" value="Golgi alpha-mannosidase II"/>
    <property type="match status" value="1"/>
</dbReference>
<evidence type="ECO:0000256" key="1">
    <source>
        <dbReference type="ARBA" id="ARBA00001462"/>
    </source>
</evidence>
<dbReference type="GO" id="GO:0046556">
    <property type="term" value="F:alpha-L-arabinofuranosidase activity"/>
    <property type="evidence" value="ECO:0007669"/>
    <property type="project" value="UniProtKB-EC"/>
</dbReference>